<sequence length="235" mass="25599">MGESDYSFSLTTFSPSGKLTQIEYALNAVAAGATSLGIKASNGIVVATEKRMSSALMDETTLQKVALVTENVGMVYSGMGPDSRVLIRKARKNAQTYYQTYRESIPVSQVVRQIASVMQEYTQSGGVRPFGVSLLVAGYDYEGPHLYQVDPSGSYFAWKASAIGKNMVNAKTFLEKRYSDDIELEDAIHTSILTLKEGFEGQVTANNIELGVVGDDKVFRVLSAAEIKDYLGEVE</sequence>
<keyword evidence="4 6" id="KW-0539">Nucleus</keyword>
<evidence type="ECO:0000313" key="8">
    <source>
        <dbReference type="EMBL" id="CAE0052522.1"/>
    </source>
</evidence>
<evidence type="ECO:0000259" key="7">
    <source>
        <dbReference type="PROSITE" id="PS00388"/>
    </source>
</evidence>
<name>A0A7S2ZX75_9RHOD</name>
<dbReference type="SMART" id="SM00948">
    <property type="entry name" value="Proteasome_A_N"/>
    <property type="match status" value="1"/>
</dbReference>
<evidence type="ECO:0000256" key="3">
    <source>
        <dbReference type="ARBA" id="ARBA00022942"/>
    </source>
</evidence>
<accession>A0A7S2ZX75</accession>
<dbReference type="PROSITE" id="PS00388">
    <property type="entry name" value="PROTEASOME_ALPHA_1"/>
    <property type="match status" value="1"/>
</dbReference>
<dbReference type="AlphaFoldDB" id="A0A7S2ZX75"/>
<comment type="subcellular location">
    <subcellularLocation>
        <location evidence="6">Cytoplasm</location>
    </subcellularLocation>
    <subcellularLocation>
        <location evidence="6">Nucleus</location>
    </subcellularLocation>
</comment>
<dbReference type="PROSITE" id="PS51475">
    <property type="entry name" value="PROTEASOME_ALPHA_2"/>
    <property type="match status" value="1"/>
</dbReference>
<dbReference type="Gene3D" id="3.60.20.10">
    <property type="entry name" value="Glutamine Phosphoribosylpyrophosphate, subunit 1, domain 1"/>
    <property type="match status" value="1"/>
</dbReference>
<proteinExistence type="inferred from homology"/>
<dbReference type="EMBL" id="HBHW01026473">
    <property type="protein sequence ID" value="CAE0052522.1"/>
    <property type="molecule type" value="Transcribed_RNA"/>
</dbReference>
<evidence type="ECO:0000256" key="6">
    <source>
        <dbReference type="RuleBase" id="RU000551"/>
    </source>
</evidence>
<dbReference type="Pfam" id="PF10584">
    <property type="entry name" value="Proteasome_A_N"/>
    <property type="match status" value="1"/>
</dbReference>
<evidence type="ECO:0000256" key="5">
    <source>
        <dbReference type="PROSITE-ProRule" id="PRU00808"/>
    </source>
</evidence>
<dbReference type="CDD" id="cd03750">
    <property type="entry name" value="proteasome_alpha_type_2"/>
    <property type="match status" value="1"/>
</dbReference>
<dbReference type="InterPro" id="IPR050115">
    <property type="entry name" value="Proteasome_alpha"/>
</dbReference>
<dbReference type="InterPro" id="IPR000426">
    <property type="entry name" value="Proteasome_asu_N"/>
</dbReference>
<reference evidence="8" key="1">
    <citation type="submission" date="2021-01" db="EMBL/GenBank/DDBJ databases">
        <authorList>
            <person name="Corre E."/>
            <person name="Pelletier E."/>
            <person name="Niang G."/>
            <person name="Scheremetjew M."/>
            <person name="Finn R."/>
            <person name="Kale V."/>
            <person name="Holt S."/>
            <person name="Cochrane G."/>
            <person name="Meng A."/>
            <person name="Brown T."/>
            <person name="Cohen L."/>
        </authorList>
    </citation>
    <scope>NUCLEOTIDE SEQUENCE</scope>
    <source>
        <strain evidence="8">CCMP 769</strain>
    </source>
</reference>
<evidence type="ECO:0000256" key="1">
    <source>
        <dbReference type="ARBA" id="ARBA00002000"/>
    </source>
</evidence>
<comment type="similarity">
    <text evidence="5 6">Belongs to the peptidase T1A family.</text>
</comment>
<dbReference type="NCBIfam" id="NF003075">
    <property type="entry name" value="PRK03996.1"/>
    <property type="match status" value="1"/>
</dbReference>
<dbReference type="FunFam" id="3.60.20.10:FF:000028">
    <property type="entry name" value="Proteasome subunit alpha type"/>
    <property type="match status" value="1"/>
</dbReference>
<dbReference type="GO" id="GO:0005737">
    <property type="term" value="C:cytoplasm"/>
    <property type="evidence" value="ECO:0007669"/>
    <property type="project" value="UniProtKB-SubCell"/>
</dbReference>
<dbReference type="InterPro" id="IPR001353">
    <property type="entry name" value="Proteasome_sua/b"/>
</dbReference>
<organism evidence="8">
    <name type="scientific">Rhodosorus marinus</name>
    <dbReference type="NCBI Taxonomy" id="101924"/>
    <lineage>
        <taxon>Eukaryota</taxon>
        <taxon>Rhodophyta</taxon>
        <taxon>Stylonematophyceae</taxon>
        <taxon>Stylonematales</taxon>
        <taxon>Stylonemataceae</taxon>
        <taxon>Rhodosorus</taxon>
    </lineage>
</organism>
<dbReference type="GO" id="GO:0005634">
    <property type="term" value="C:nucleus"/>
    <property type="evidence" value="ECO:0007669"/>
    <property type="project" value="UniProtKB-SubCell"/>
</dbReference>
<comment type="function">
    <text evidence="1">The proteasome is a multicatalytic proteinase complex which is characterized by its ability to cleave peptides with Arg, Phe, Tyr, Leu, and Glu adjacent to the leaving group at neutral or slightly basic pH. The proteasome has an ATP-dependent proteolytic activity.</text>
</comment>
<evidence type="ECO:0000256" key="4">
    <source>
        <dbReference type="ARBA" id="ARBA00023242"/>
    </source>
</evidence>
<dbReference type="Pfam" id="PF00227">
    <property type="entry name" value="Proteasome"/>
    <property type="match status" value="1"/>
</dbReference>
<evidence type="ECO:0000256" key="2">
    <source>
        <dbReference type="ARBA" id="ARBA00022490"/>
    </source>
</evidence>
<gene>
    <name evidence="8" type="ORF">RMAR00112_LOCUS20549</name>
</gene>
<dbReference type="GO" id="GO:0006511">
    <property type="term" value="P:ubiquitin-dependent protein catabolic process"/>
    <property type="evidence" value="ECO:0007669"/>
    <property type="project" value="InterPro"/>
</dbReference>
<comment type="subunit">
    <text evidence="6">The 26S proteasome consists of a 20S proteasome core and two 19S regulatory subunits.</text>
</comment>
<keyword evidence="2 6" id="KW-0963">Cytoplasm</keyword>
<keyword evidence="3 5" id="KW-0647">Proteasome</keyword>
<dbReference type="InterPro" id="IPR029055">
    <property type="entry name" value="Ntn_hydrolases_N"/>
</dbReference>
<dbReference type="SUPFAM" id="SSF56235">
    <property type="entry name" value="N-terminal nucleophile aminohydrolases (Ntn hydrolases)"/>
    <property type="match status" value="1"/>
</dbReference>
<feature type="domain" description="Proteasome alpha-type subunits" evidence="7">
    <location>
        <begin position="6"/>
        <end position="28"/>
    </location>
</feature>
<dbReference type="GO" id="GO:0019773">
    <property type="term" value="C:proteasome core complex, alpha-subunit complex"/>
    <property type="evidence" value="ECO:0007669"/>
    <property type="project" value="UniProtKB-UniRule"/>
</dbReference>
<dbReference type="InterPro" id="IPR023332">
    <property type="entry name" value="Proteasome_alpha-type"/>
</dbReference>
<dbReference type="PANTHER" id="PTHR11599">
    <property type="entry name" value="PROTEASOME SUBUNIT ALPHA/BETA"/>
    <property type="match status" value="1"/>
</dbReference>
<protein>
    <recommendedName>
        <fullName evidence="6">Proteasome subunit alpha type</fullName>
    </recommendedName>
</protein>